<dbReference type="InterPro" id="IPR036188">
    <property type="entry name" value="FAD/NAD-bd_sf"/>
</dbReference>
<dbReference type="AlphaFoldDB" id="A0A8K0STI9"/>
<evidence type="ECO:0000256" key="5">
    <source>
        <dbReference type="ARBA" id="ARBA00022857"/>
    </source>
</evidence>
<evidence type="ECO:0000256" key="6">
    <source>
        <dbReference type="ARBA" id="ARBA00023002"/>
    </source>
</evidence>
<keyword evidence="7" id="KW-0503">Monooxygenase</keyword>
<dbReference type="EMBL" id="JAGPNK010000005">
    <property type="protein sequence ID" value="KAH7320653.1"/>
    <property type="molecule type" value="Genomic_DNA"/>
</dbReference>
<evidence type="ECO:0000256" key="1">
    <source>
        <dbReference type="ARBA" id="ARBA00001974"/>
    </source>
</evidence>
<name>A0A8K0STI9_9HYPO</name>
<keyword evidence="5" id="KW-0521">NADP</keyword>
<dbReference type="Gene3D" id="3.50.50.60">
    <property type="entry name" value="FAD/NAD(P)-binding domain"/>
    <property type="match status" value="2"/>
</dbReference>
<sequence>MANPDQPKTSLPALSEIEAKYDAERDKRLRDRPEGGAQFIDLTTSKDFKYLQRDPWVGPEEHTSIPPTIDITKTIKYLVVGAGYSGLLFAVRLLEAGAKPEELVMIDPAGGYGGVWYWNRYPGLMCDVESYIYMPLLEETGYMPKHKYSYGPELRGQAERIADNWGLRGRTLFRQKAKQMRWDSDKSCWAVSTEFAGDRRDLDLSLNVEYVLLAGGQLTQPKIPAVKGLETFKGHMFHTSRWDYGYTGGSMDSAKPELTNLASKRVGILGTGATAVQSIPELAKYAKHLTVFQRTPSSIDVRNQRETDPEEWKKITSQKGWWVDRNINFAKFLHRTQPEPAENMIADGWVKDNPAYCTAWGYDKAIRPDEVQQLITEMHVADIPRAERLRRRVDEIVQDKETAQGLKHWYYSWCKRPCFHDDYLPTFNRPNVTLVDTSGHGIERFTEKGLVANGVEHELDLLILATGYMVFRGATNMSPGYRFEIDITGTDGLNMDAAFAEDVQTLHGVCRSSFPNMFFAGSAQASLTANQIMSMDCFAKHVAYMIMESQRRLGTGRALIEPTQAAQEDWGNQAAAASLSMSGMVGCTPNYLNNEGDVDKLRALGPEVQAKISRAGIWGRGINHYMGALEAWREDGGLKGLDIKAVA</sequence>
<dbReference type="OrthoDB" id="66881at2759"/>
<gene>
    <name evidence="7" type="ORF">B0I35DRAFT_427536</name>
</gene>
<dbReference type="Proteomes" id="UP000813444">
    <property type="component" value="Unassembled WGS sequence"/>
</dbReference>
<keyword evidence="4" id="KW-0274">FAD</keyword>
<dbReference type="InterPro" id="IPR050775">
    <property type="entry name" value="FAD-binding_Monooxygenases"/>
</dbReference>
<dbReference type="GO" id="GO:0004497">
    <property type="term" value="F:monooxygenase activity"/>
    <property type="evidence" value="ECO:0007669"/>
    <property type="project" value="UniProtKB-KW"/>
</dbReference>
<protein>
    <submittedName>
        <fullName evidence="7">Monooxygenase</fullName>
    </submittedName>
</protein>
<evidence type="ECO:0000313" key="7">
    <source>
        <dbReference type="EMBL" id="KAH7320653.1"/>
    </source>
</evidence>
<proteinExistence type="inferred from homology"/>
<comment type="cofactor">
    <cofactor evidence="1">
        <name>FAD</name>
        <dbReference type="ChEBI" id="CHEBI:57692"/>
    </cofactor>
</comment>
<evidence type="ECO:0000313" key="8">
    <source>
        <dbReference type="Proteomes" id="UP000813444"/>
    </source>
</evidence>
<dbReference type="PANTHER" id="PTHR43098:SF2">
    <property type="entry name" value="FAD-BINDING MONOOXYGENASE AUSB-RELATED"/>
    <property type="match status" value="1"/>
</dbReference>
<reference evidence="7" key="1">
    <citation type="journal article" date="2021" name="Nat. Commun.">
        <title>Genetic determinants of endophytism in the Arabidopsis root mycobiome.</title>
        <authorList>
            <person name="Mesny F."/>
            <person name="Miyauchi S."/>
            <person name="Thiergart T."/>
            <person name="Pickel B."/>
            <person name="Atanasova L."/>
            <person name="Karlsson M."/>
            <person name="Huettel B."/>
            <person name="Barry K.W."/>
            <person name="Haridas S."/>
            <person name="Chen C."/>
            <person name="Bauer D."/>
            <person name="Andreopoulos W."/>
            <person name="Pangilinan J."/>
            <person name="LaButti K."/>
            <person name="Riley R."/>
            <person name="Lipzen A."/>
            <person name="Clum A."/>
            <person name="Drula E."/>
            <person name="Henrissat B."/>
            <person name="Kohler A."/>
            <person name="Grigoriev I.V."/>
            <person name="Martin F.M."/>
            <person name="Hacquard S."/>
        </authorList>
    </citation>
    <scope>NUCLEOTIDE SEQUENCE</scope>
    <source>
        <strain evidence="7">MPI-CAGE-CH-0235</strain>
    </source>
</reference>
<keyword evidence="6" id="KW-0560">Oxidoreductase</keyword>
<accession>A0A8K0STI9</accession>
<evidence type="ECO:0000256" key="2">
    <source>
        <dbReference type="ARBA" id="ARBA00010139"/>
    </source>
</evidence>
<dbReference type="SUPFAM" id="SSF51905">
    <property type="entry name" value="FAD/NAD(P)-binding domain"/>
    <property type="match status" value="2"/>
</dbReference>
<dbReference type="PANTHER" id="PTHR43098">
    <property type="entry name" value="L-ORNITHINE N(5)-MONOOXYGENASE-RELATED"/>
    <property type="match status" value="1"/>
</dbReference>
<organism evidence="7 8">
    <name type="scientific">Stachybotrys elegans</name>
    <dbReference type="NCBI Taxonomy" id="80388"/>
    <lineage>
        <taxon>Eukaryota</taxon>
        <taxon>Fungi</taxon>
        <taxon>Dikarya</taxon>
        <taxon>Ascomycota</taxon>
        <taxon>Pezizomycotina</taxon>
        <taxon>Sordariomycetes</taxon>
        <taxon>Hypocreomycetidae</taxon>
        <taxon>Hypocreales</taxon>
        <taxon>Stachybotryaceae</taxon>
        <taxon>Stachybotrys</taxon>
    </lineage>
</organism>
<evidence type="ECO:0000256" key="3">
    <source>
        <dbReference type="ARBA" id="ARBA00022630"/>
    </source>
</evidence>
<comment type="caution">
    <text evidence="7">The sequence shown here is derived from an EMBL/GenBank/DDBJ whole genome shotgun (WGS) entry which is preliminary data.</text>
</comment>
<comment type="similarity">
    <text evidence="2">Belongs to the FAD-binding monooxygenase family.</text>
</comment>
<keyword evidence="3" id="KW-0285">Flavoprotein</keyword>
<evidence type="ECO:0000256" key="4">
    <source>
        <dbReference type="ARBA" id="ARBA00022827"/>
    </source>
</evidence>
<keyword evidence="8" id="KW-1185">Reference proteome</keyword>
<dbReference type="Pfam" id="PF13450">
    <property type="entry name" value="NAD_binding_8"/>
    <property type="match status" value="1"/>
</dbReference>